<dbReference type="OrthoDB" id="3034735at2"/>
<organism evidence="1 2">
    <name type="scientific">Novosphingobium malaysiense</name>
    <dbReference type="NCBI Taxonomy" id="1348853"/>
    <lineage>
        <taxon>Bacteria</taxon>
        <taxon>Pseudomonadati</taxon>
        <taxon>Pseudomonadota</taxon>
        <taxon>Alphaproteobacteria</taxon>
        <taxon>Sphingomonadales</taxon>
        <taxon>Sphingomonadaceae</taxon>
        <taxon>Novosphingobium</taxon>
    </lineage>
</organism>
<dbReference type="Gene3D" id="3.30.70.100">
    <property type="match status" value="1"/>
</dbReference>
<sequence>MAQAYQLVISSCAKPGREAEYDSWYENTHMGDVLTVPGFLACTRYVRAGPGSGDRTEFVAVYEVETDDPKALLRTLFEASADLDSSDSIDLESVRFEFLKPTGGGRRLAT</sequence>
<evidence type="ECO:0000313" key="2">
    <source>
        <dbReference type="Proteomes" id="UP000031057"/>
    </source>
</evidence>
<dbReference type="EMBL" id="JTDI01000009">
    <property type="protein sequence ID" value="KHK89091.1"/>
    <property type="molecule type" value="Genomic_DNA"/>
</dbReference>
<keyword evidence="2" id="KW-1185">Reference proteome</keyword>
<gene>
    <name evidence="1" type="ORF">LK12_22425</name>
</gene>
<dbReference type="Proteomes" id="UP000031057">
    <property type="component" value="Unassembled WGS sequence"/>
</dbReference>
<accession>A0A0B1ZIW9</accession>
<dbReference type="STRING" id="1348853.LK12_22425"/>
<comment type="caution">
    <text evidence="1">The sequence shown here is derived from an EMBL/GenBank/DDBJ whole genome shotgun (WGS) entry which is preliminary data.</text>
</comment>
<dbReference type="SUPFAM" id="SSF54909">
    <property type="entry name" value="Dimeric alpha+beta barrel"/>
    <property type="match status" value="1"/>
</dbReference>
<dbReference type="AlphaFoldDB" id="A0A0B1ZIW9"/>
<evidence type="ECO:0008006" key="3">
    <source>
        <dbReference type="Google" id="ProtNLM"/>
    </source>
</evidence>
<protein>
    <recommendedName>
        <fullName evidence="3">Ethyl tert-butyl ether degradation protein EthD</fullName>
    </recommendedName>
</protein>
<reference evidence="1 2" key="1">
    <citation type="submission" date="2014-10" db="EMBL/GenBank/DDBJ databases">
        <title>Genome sequence of Novosphingobium malaysiense MUSC 273(T).</title>
        <authorList>
            <person name="Lee L.-H."/>
        </authorList>
    </citation>
    <scope>NUCLEOTIDE SEQUENCE [LARGE SCALE GENOMIC DNA]</scope>
    <source>
        <strain evidence="1 2">MUSC 273</strain>
    </source>
</reference>
<evidence type="ECO:0000313" key="1">
    <source>
        <dbReference type="EMBL" id="KHK89091.1"/>
    </source>
</evidence>
<dbReference type="InterPro" id="IPR011008">
    <property type="entry name" value="Dimeric_a/b-barrel"/>
</dbReference>
<name>A0A0B1ZIW9_9SPHN</name>
<proteinExistence type="predicted"/>
<dbReference type="RefSeq" id="WP_039290087.1">
    <property type="nucleotide sequence ID" value="NZ_JTDI01000009.1"/>
</dbReference>